<dbReference type="PROSITE" id="PS50017">
    <property type="entry name" value="DEATH_DOMAIN"/>
    <property type="match status" value="1"/>
</dbReference>
<dbReference type="Proteomes" id="UP001159427">
    <property type="component" value="Unassembled WGS sequence"/>
</dbReference>
<evidence type="ECO:0000259" key="1">
    <source>
        <dbReference type="PROSITE" id="PS50017"/>
    </source>
</evidence>
<comment type="caution">
    <text evidence="2">The sequence shown here is derived from an EMBL/GenBank/DDBJ whole genome shotgun (WGS) entry which is preliminary data.</text>
</comment>
<accession>A0ABN8M067</accession>
<sequence>MKTLRNNLDCLEELATLLDCETPGMKNWLHFAWKLGVSKEDCDNLKPKGNPSPTRTLMEHIVQVDPDLTVKTFIEALKRMQRTDVVNTLRKLMLDCDGRNISTDDEAFKTL</sequence>
<keyword evidence="3" id="KW-1185">Reference proteome</keyword>
<proteinExistence type="predicted"/>
<organism evidence="2 3">
    <name type="scientific">Porites evermanni</name>
    <dbReference type="NCBI Taxonomy" id="104178"/>
    <lineage>
        <taxon>Eukaryota</taxon>
        <taxon>Metazoa</taxon>
        <taxon>Cnidaria</taxon>
        <taxon>Anthozoa</taxon>
        <taxon>Hexacorallia</taxon>
        <taxon>Scleractinia</taxon>
        <taxon>Fungiina</taxon>
        <taxon>Poritidae</taxon>
        <taxon>Porites</taxon>
    </lineage>
</organism>
<dbReference type="Pfam" id="PF00531">
    <property type="entry name" value="Death"/>
    <property type="match status" value="1"/>
</dbReference>
<name>A0ABN8M067_9CNID</name>
<dbReference type="InterPro" id="IPR000488">
    <property type="entry name" value="Death_dom"/>
</dbReference>
<dbReference type="InterPro" id="IPR042355">
    <property type="entry name" value="IGFLR1"/>
</dbReference>
<evidence type="ECO:0000313" key="3">
    <source>
        <dbReference type="Proteomes" id="UP001159427"/>
    </source>
</evidence>
<dbReference type="PANTHER" id="PTHR14657:SF2">
    <property type="entry name" value="IGF-LIKE FAMILY RECEPTOR 1"/>
    <property type="match status" value="1"/>
</dbReference>
<evidence type="ECO:0000313" key="2">
    <source>
        <dbReference type="EMBL" id="CAH3022831.1"/>
    </source>
</evidence>
<dbReference type="InterPro" id="IPR011029">
    <property type="entry name" value="DEATH-like_dom_sf"/>
</dbReference>
<gene>
    <name evidence="2" type="ORF">PEVE_00017007</name>
</gene>
<dbReference type="EMBL" id="CALNXI010000235">
    <property type="protein sequence ID" value="CAH3022831.1"/>
    <property type="molecule type" value="Genomic_DNA"/>
</dbReference>
<dbReference type="Gene3D" id="1.10.533.10">
    <property type="entry name" value="Death Domain, Fas"/>
    <property type="match status" value="1"/>
</dbReference>
<dbReference type="SUPFAM" id="SSF47986">
    <property type="entry name" value="DEATH domain"/>
    <property type="match status" value="1"/>
</dbReference>
<reference evidence="2 3" key="1">
    <citation type="submission" date="2022-05" db="EMBL/GenBank/DDBJ databases">
        <authorList>
            <consortium name="Genoscope - CEA"/>
            <person name="William W."/>
        </authorList>
    </citation>
    <scope>NUCLEOTIDE SEQUENCE [LARGE SCALE GENOMIC DNA]</scope>
</reference>
<protein>
    <recommendedName>
        <fullName evidence="1">Death domain-containing protein</fullName>
    </recommendedName>
</protein>
<feature type="domain" description="Death" evidence="1">
    <location>
        <begin position="27"/>
        <end position="93"/>
    </location>
</feature>
<dbReference type="PANTHER" id="PTHR14657">
    <property type="entry name" value="IGF-LIKE FAMILY RECEPTOR 1"/>
    <property type="match status" value="1"/>
</dbReference>